<dbReference type="AlphaFoldDB" id="A0A3M8DIP3"/>
<keyword evidence="2" id="KW-1185">Reference proteome</keyword>
<comment type="caution">
    <text evidence="1">The sequence shown here is derived from an EMBL/GenBank/DDBJ whole genome shotgun (WGS) entry which is preliminary data.</text>
</comment>
<evidence type="ECO:0000313" key="2">
    <source>
        <dbReference type="Proteomes" id="UP000269573"/>
    </source>
</evidence>
<organism evidence="1 2">
    <name type="scientific">Brevibacillus nitrificans</name>
    <dbReference type="NCBI Taxonomy" id="651560"/>
    <lineage>
        <taxon>Bacteria</taxon>
        <taxon>Bacillati</taxon>
        <taxon>Bacillota</taxon>
        <taxon>Bacilli</taxon>
        <taxon>Bacillales</taxon>
        <taxon>Paenibacillaceae</taxon>
        <taxon>Brevibacillus</taxon>
    </lineage>
</organism>
<evidence type="ECO:0000313" key="1">
    <source>
        <dbReference type="EMBL" id="RNB87982.1"/>
    </source>
</evidence>
<reference evidence="1 2" key="1">
    <citation type="submission" date="2018-10" db="EMBL/GenBank/DDBJ databases">
        <title>Phylogenomics of Brevibacillus.</title>
        <authorList>
            <person name="Dunlap C."/>
        </authorList>
    </citation>
    <scope>NUCLEOTIDE SEQUENCE [LARGE SCALE GENOMIC DNA]</scope>
    <source>
        <strain evidence="1 2">JCM 15774</strain>
    </source>
</reference>
<protein>
    <submittedName>
        <fullName evidence="1">Uncharacterized protein</fullName>
    </submittedName>
</protein>
<name>A0A3M8DIP3_9BACL</name>
<gene>
    <name evidence="1" type="ORF">EDM59_02305</name>
</gene>
<proteinExistence type="predicted"/>
<accession>A0A3M8DIP3</accession>
<sequence length="66" mass="7733">MEKDKKTLDATMLAPIEGHRIWASFRRFFPHQKKEGGAIGTFFAFYIWRITNRGLPWNGGDCLHHE</sequence>
<dbReference type="Proteomes" id="UP000269573">
    <property type="component" value="Unassembled WGS sequence"/>
</dbReference>
<dbReference type="EMBL" id="RHHU01000003">
    <property type="protein sequence ID" value="RNB87982.1"/>
    <property type="molecule type" value="Genomic_DNA"/>
</dbReference>